<dbReference type="SUPFAM" id="SSF52540">
    <property type="entry name" value="P-loop containing nucleoside triphosphate hydrolases"/>
    <property type="match status" value="1"/>
</dbReference>
<organism evidence="1 2">
    <name type="scientific">Megasphaera stantonii</name>
    <dbReference type="NCBI Taxonomy" id="2144175"/>
    <lineage>
        <taxon>Bacteria</taxon>
        <taxon>Bacillati</taxon>
        <taxon>Bacillota</taxon>
        <taxon>Negativicutes</taxon>
        <taxon>Veillonellales</taxon>
        <taxon>Veillonellaceae</taxon>
        <taxon>Megasphaera</taxon>
    </lineage>
</organism>
<gene>
    <name evidence="1" type="ORF">DKB62_05455</name>
</gene>
<keyword evidence="2" id="KW-1185">Reference proteome</keyword>
<dbReference type="Pfam" id="PF05673">
    <property type="entry name" value="DUF815"/>
    <property type="match status" value="1"/>
</dbReference>
<evidence type="ECO:0000313" key="1">
    <source>
        <dbReference type="EMBL" id="AXL21057.1"/>
    </source>
</evidence>
<dbReference type="AlphaFoldDB" id="A0A346AYW4"/>
<dbReference type="GO" id="GO:0005524">
    <property type="term" value="F:ATP binding"/>
    <property type="evidence" value="ECO:0007669"/>
    <property type="project" value="UniProtKB-KW"/>
</dbReference>
<dbReference type="PANTHER" id="PTHR42935">
    <property type="entry name" value="SLR0930 PROTEIN"/>
    <property type="match status" value="1"/>
</dbReference>
<reference evidence="1 2" key="1">
    <citation type="submission" date="2018-05" db="EMBL/GenBank/DDBJ databases">
        <title>Complete genome sequence of Megasphaera sp. AJH120T, isolated from the ceca of a chicken.</title>
        <authorList>
            <person name="Maki J."/>
            <person name="Looft T."/>
        </authorList>
    </citation>
    <scope>NUCLEOTIDE SEQUENCE [LARGE SCALE GENOMIC DNA]</scope>
    <source>
        <strain evidence="1 2">AJH120</strain>
    </source>
</reference>
<keyword evidence="1" id="KW-0547">Nucleotide-binding</keyword>
<dbReference type="CDD" id="cd00009">
    <property type="entry name" value="AAA"/>
    <property type="match status" value="1"/>
</dbReference>
<sequence>MNYPDLRGLLVCREFLSDPVLLIMGEYLLSSDNVNKRNAAAAALLAAAERLGLSGNVWRQYLLYLLCRGNNIAATAIEDCGSYGAGLLRALQKDMHLLRPYLQAKPSDFRFDAFLDDYEPAAPKEYEFLQALTEAMDGADAAQMAEALLHHYKAYGRGDMARYMAFYLLPSGELKGIETFRHREWDDLIGYAVQKEKLLRNTVNFIEGRQANNVLLTGARGTGKSTAVKALVYKFHKEGLRLVQVERGQMKKLPPLMEHLSAIKSKKFILFFDDLSFDEDEKEYKYLKSVIDGGIIPQPDNVVIYATSNRRHLLKETWRDRRDDLDEVYRDDSQNESISLSDRFGLIIHYAAPTQDEYLQIIDHELRKAGVVLEAHELRILGLRWEMEHSGRNGRIARQFVRWYLGNQT</sequence>
<keyword evidence="1" id="KW-0067">ATP-binding</keyword>
<accession>A0A346AYW4</accession>
<dbReference type="Gene3D" id="3.40.50.300">
    <property type="entry name" value="P-loop containing nucleotide triphosphate hydrolases"/>
    <property type="match status" value="1"/>
</dbReference>
<dbReference type="InterPro" id="IPR008533">
    <property type="entry name" value="DUF815"/>
</dbReference>
<dbReference type="RefSeq" id="WP_107196212.1">
    <property type="nucleotide sequence ID" value="NZ_CP029462.1"/>
</dbReference>
<name>A0A346AYW4_9FIRM</name>
<protein>
    <submittedName>
        <fullName evidence="1">ATP-binding protein</fullName>
    </submittedName>
</protein>
<dbReference type="KEGG" id="meg:DKB62_05455"/>
<dbReference type="PANTHER" id="PTHR42935:SF1">
    <property type="entry name" value="SLR0930 PROTEIN"/>
    <property type="match status" value="1"/>
</dbReference>
<dbReference type="OrthoDB" id="9812140at2"/>
<proteinExistence type="predicted"/>
<evidence type="ECO:0000313" key="2">
    <source>
        <dbReference type="Proteomes" id="UP000254337"/>
    </source>
</evidence>
<dbReference type="Proteomes" id="UP000254337">
    <property type="component" value="Chromosome"/>
</dbReference>
<dbReference type="EMBL" id="CP029462">
    <property type="protein sequence ID" value="AXL21057.1"/>
    <property type="molecule type" value="Genomic_DNA"/>
</dbReference>
<dbReference type="InterPro" id="IPR027417">
    <property type="entry name" value="P-loop_NTPase"/>
</dbReference>